<evidence type="ECO:0000313" key="6">
    <source>
        <dbReference type="Proteomes" id="UP000179251"/>
    </source>
</evidence>
<dbReference type="AlphaFoldDB" id="A0A1F5VER4"/>
<accession>A0A1F5VER4</accession>
<evidence type="ECO:0000256" key="2">
    <source>
        <dbReference type="ARBA" id="ARBA00008954"/>
    </source>
</evidence>
<keyword evidence="3 4" id="KW-0663">Pyridoxal phosphate</keyword>
<proteinExistence type="inferred from homology"/>
<dbReference type="InterPro" id="IPR050103">
    <property type="entry name" value="Class-III_PLP-dep_AT"/>
</dbReference>
<comment type="similarity">
    <text evidence="2 4">Belongs to the class-III pyridoxal-phosphate-dependent aminotransferase family.</text>
</comment>
<dbReference type="PIRSF" id="PIRSF000521">
    <property type="entry name" value="Transaminase_4ab_Lys_Orn"/>
    <property type="match status" value="1"/>
</dbReference>
<dbReference type="Pfam" id="PF00202">
    <property type="entry name" value="Aminotran_3"/>
    <property type="match status" value="1"/>
</dbReference>
<dbReference type="Proteomes" id="UP000179251">
    <property type="component" value="Unassembled WGS sequence"/>
</dbReference>
<dbReference type="PROSITE" id="PS00600">
    <property type="entry name" value="AA_TRANSFER_CLASS_3"/>
    <property type="match status" value="1"/>
</dbReference>
<evidence type="ECO:0000256" key="1">
    <source>
        <dbReference type="ARBA" id="ARBA00001933"/>
    </source>
</evidence>
<evidence type="ECO:0000256" key="4">
    <source>
        <dbReference type="RuleBase" id="RU003560"/>
    </source>
</evidence>
<dbReference type="SUPFAM" id="SSF53383">
    <property type="entry name" value="PLP-dependent transferases"/>
    <property type="match status" value="1"/>
</dbReference>
<dbReference type="GO" id="GO:0042802">
    <property type="term" value="F:identical protein binding"/>
    <property type="evidence" value="ECO:0007669"/>
    <property type="project" value="TreeGrafter"/>
</dbReference>
<dbReference type="InterPro" id="IPR015424">
    <property type="entry name" value="PyrdxlP-dep_Trfase"/>
</dbReference>
<dbReference type="Gene3D" id="3.40.640.10">
    <property type="entry name" value="Type I PLP-dependent aspartate aminotransferase-like (Major domain)"/>
    <property type="match status" value="1"/>
</dbReference>
<dbReference type="STRING" id="1798325.A2834_00420"/>
<dbReference type="InterPro" id="IPR005814">
    <property type="entry name" value="Aminotrans_3"/>
</dbReference>
<evidence type="ECO:0008006" key="7">
    <source>
        <dbReference type="Google" id="ProtNLM"/>
    </source>
</evidence>
<name>A0A1F5VER4_9BACT</name>
<dbReference type="EMBL" id="MFHD01000024">
    <property type="protein sequence ID" value="OGF61932.1"/>
    <property type="molecule type" value="Genomic_DNA"/>
</dbReference>
<organism evidence="5 6">
    <name type="scientific">Candidatus Giovannonibacteria bacterium RIFCSPHIGHO2_01_FULL_45_23</name>
    <dbReference type="NCBI Taxonomy" id="1798325"/>
    <lineage>
        <taxon>Bacteria</taxon>
        <taxon>Candidatus Giovannoniibacteriota</taxon>
    </lineage>
</organism>
<dbReference type="PANTHER" id="PTHR11986:SF58">
    <property type="entry name" value="LEUCINE_METHIONINE RACEMASE"/>
    <property type="match status" value="1"/>
</dbReference>
<protein>
    <recommendedName>
        <fullName evidence="7">Acetylornithine aminotransferase</fullName>
    </recommendedName>
</protein>
<dbReference type="InterPro" id="IPR015422">
    <property type="entry name" value="PyrdxlP-dep_Trfase_small"/>
</dbReference>
<dbReference type="InterPro" id="IPR049704">
    <property type="entry name" value="Aminotrans_3_PPA_site"/>
</dbReference>
<dbReference type="CDD" id="cd00610">
    <property type="entry name" value="OAT_like"/>
    <property type="match status" value="1"/>
</dbReference>
<dbReference type="PANTHER" id="PTHR11986">
    <property type="entry name" value="AMINOTRANSFERASE CLASS III"/>
    <property type="match status" value="1"/>
</dbReference>
<evidence type="ECO:0000256" key="3">
    <source>
        <dbReference type="ARBA" id="ARBA00022898"/>
    </source>
</evidence>
<comment type="caution">
    <text evidence="5">The sequence shown here is derived from an EMBL/GenBank/DDBJ whole genome shotgun (WGS) entry which is preliminary data.</text>
</comment>
<dbReference type="GO" id="GO:0030170">
    <property type="term" value="F:pyridoxal phosphate binding"/>
    <property type="evidence" value="ECO:0007669"/>
    <property type="project" value="InterPro"/>
</dbReference>
<sequence length="428" mass="46114">MRYLGPRTAAYYERMHKTLFSTTVEDYRPVIKKGNGVWVEDIDGNQFLDFTSQVGIIGSGQCPEEVVSAIGEQARFATGIISNDFQFSAVHGRGALLGEEVSPVALAEKLIELAPVPYPKKVIFEVSGATAVSAAAKLCVLARPNAPFFAAFDKAFHGRHGYSLDLSSSKQVHKLLHQEGLRVVRLPFPKRGAAFRDFLKLLPQDYPLSVLFVEIVQGEGGINIPDLKLLNAIRRYAAEVGALFVVDEVQTGLGRTGKLFASEYLNLPPDMIILSKALGGGLPLGAVIARTDILPAGDLPKGAHSGTMPASPLAVAAALANLKILSDPVLLKEVKKLGKYLVEGLWKIAHSNRNILDVDSLGGLMIGVELVSKKICEEVICACLSEEPGLLLIGAGQKTIRFMPPLIVTKEEIDLALSIFKKALNTLV</sequence>
<dbReference type="InterPro" id="IPR015421">
    <property type="entry name" value="PyrdxlP-dep_Trfase_major"/>
</dbReference>
<dbReference type="Gene3D" id="3.90.1150.10">
    <property type="entry name" value="Aspartate Aminotransferase, domain 1"/>
    <property type="match status" value="1"/>
</dbReference>
<dbReference type="GO" id="GO:0008483">
    <property type="term" value="F:transaminase activity"/>
    <property type="evidence" value="ECO:0007669"/>
    <property type="project" value="InterPro"/>
</dbReference>
<reference evidence="5 6" key="1">
    <citation type="journal article" date="2016" name="Nat. Commun.">
        <title>Thousands of microbial genomes shed light on interconnected biogeochemical processes in an aquifer system.</title>
        <authorList>
            <person name="Anantharaman K."/>
            <person name="Brown C.T."/>
            <person name="Hug L.A."/>
            <person name="Sharon I."/>
            <person name="Castelle C.J."/>
            <person name="Probst A.J."/>
            <person name="Thomas B.C."/>
            <person name="Singh A."/>
            <person name="Wilkins M.J."/>
            <person name="Karaoz U."/>
            <person name="Brodie E.L."/>
            <person name="Williams K.H."/>
            <person name="Hubbard S.S."/>
            <person name="Banfield J.F."/>
        </authorList>
    </citation>
    <scope>NUCLEOTIDE SEQUENCE [LARGE SCALE GENOMIC DNA]</scope>
</reference>
<comment type="cofactor">
    <cofactor evidence="1">
        <name>pyridoxal 5'-phosphate</name>
        <dbReference type="ChEBI" id="CHEBI:597326"/>
    </cofactor>
</comment>
<gene>
    <name evidence="5" type="ORF">A2834_00420</name>
</gene>
<evidence type="ECO:0000313" key="5">
    <source>
        <dbReference type="EMBL" id="OGF61932.1"/>
    </source>
</evidence>